<feature type="domain" description="Guanylate cyclase" evidence="1">
    <location>
        <begin position="53"/>
        <end position="190"/>
    </location>
</feature>
<dbReference type="GO" id="GO:0035556">
    <property type="term" value="P:intracellular signal transduction"/>
    <property type="evidence" value="ECO:0007669"/>
    <property type="project" value="InterPro"/>
</dbReference>
<dbReference type="EC" id="4.6.1.1" evidence="2"/>
<proteinExistence type="predicted"/>
<dbReference type="EMBL" id="CP025066">
    <property type="protein sequence ID" value="AUX08321.1"/>
    <property type="molecule type" value="Genomic_DNA"/>
</dbReference>
<name>A0A343TGU9_9EURY</name>
<evidence type="ECO:0000313" key="3">
    <source>
        <dbReference type="Proteomes" id="UP000263012"/>
    </source>
</evidence>
<dbReference type="SUPFAM" id="SSF55073">
    <property type="entry name" value="Nucleotide cyclase"/>
    <property type="match status" value="1"/>
</dbReference>
<sequence>MPDFSDSHQEEIIERIGERAETVEERLEDIPRGRTNPSLGDLTIHSAKKYRLGIVFVDINDFSNYMSRNDDEDTLFMLNLFIPEIMELVRDFDGKLEKNTGDGILAYFGAGEDDGDAVETLLEYIATVKWALKYHVNPKLEDNDVETISISTGSAYDTVYISRIGAHSGNQRMNRLTAVSTGANVASDLEAMAGKDQHYVNDGVYEYSDDENGWGQYVKHVGEHNGYTWGSPLKGHDTAQYYKFTGIWQE</sequence>
<organism evidence="2 3">
    <name type="scientific">Halalkaliarchaeum desulfuricum</name>
    <dbReference type="NCBI Taxonomy" id="2055893"/>
    <lineage>
        <taxon>Archaea</taxon>
        <taxon>Methanobacteriati</taxon>
        <taxon>Methanobacteriota</taxon>
        <taxon>Stenosarchaea group</taxon>
        <taxon>Halobacteria</taxon>
        <taxon>Halobacteriales</taxon>
        <taxon>Haloferacaceae</taxon>
        <taxon>Halalkaliarchaeum</taxon>
    </lineage>
</organism>
<accession>A0A343TGU9</accession>
<evidence type="ECO:0000313" key="2">
    <source>
        <dbReference type="EMBL" id="AUX08321.1"/>
    </source>
</evidence>
<keyword evidence="2" id="KW-0456">Lyase</keyword>
<dbReference type="PROSITE" id="PS50125">
    <property type="entry name" value="GUANYLATE_CYCLASE_2"/>
    <property type="match status" value="1"/>
</dbReference>
<dbReference type="KEGG" id="hdf:AArcSl_0671"/>
<dbReference type="InterPro" id="IPR029787">
    <property type="entry name" value="Nucleotide_cyclase"/>
</dbReference>
<dbReference type="CDD" id="cd07302">
    <property type="entry name" value="CHD"/>
    <property type="match status" value="1"/>
</dbReference>
<protein>
    <submittedName>
        <fullName evidence="2">Adenylate cyclase</fullName>
        <ecNumber evidence="2">4.6.1.1</ecNumber>
    </submittedName>
</protein>
<dbReference type="Pfam" id="PF00211">
    <property type="entry name" value="Guanylate_cyc"/>
    <property type="match status" value="1"/>
</dbReference>
<dbReference type="RefSeq" id="WP_119815047.1">
    <property type="nucleotide sequence ID" value="NZ_CP025066.1"/>
</dbReference>
<dbReference type="GO" id="GO:0009190">
    <property type="term" value="P:cyclic nucleotide biosynthetic process"/>
    <property type="evidence" value="ECO:0007669"/>
    <property type="project" value="InterPro"/>
</dbReference>
<keyword evidence="3" id="KW-1185">Reference proteome</keyword>
<evidence type="ECO:0000259" key="1">
    <source>
        <dbReference type="PROSITE" id="PS50125"/>
    </source>
</evidence>
<dbReference type="AlphaFoldDB" id="A0A343TGU9"/>
<dbReference type="InterPro" id="IPR001054">
    <property type="entry name" value="A/G_cyclase"/>
</dbReference>
<reference evidence="3" key="1">
    <citation type="submission" date="2017-11" db="EMBL/GenBank/DDBJ databases">
        <title>Phenotypic and genomic properties of facultatively anaerobic sulfur-reducing natronoarchaea from hypersaline soda lakes.</title>
        <authorList>
            <person name="Sorokin D.Y."/>
            <person name="Kublanov I.V."/>
            <person name="Roman P."/>
            <person name="Sinninghe Damste J.S."/>
            <person name="Golyshin P.N."/>
            <person name="Rojo D."/>
            <person name="Ciordia S."/>
            <person name="Mena M.D.C."/>
            <person name="Ferrer M."/>
            <person name="Messina E."/>
            <person name="Smedile F."/>
            <person name="La Spada G."/>
            <person name="La Cono V."/>
            <person name="Yakimov M.M."/>
        </authorList>
    </citation>
    <scope>NUCLEOTIDE SEQUENCE [LARGE SCALE GENOMIC DNA]</scope>
    <source>
        <strain evidence="3">AArc-Sl</strain>
    </source>
</reference>
<gene>
    <name evidence="2" type="ORF">AArcSl_0671</name>
</gene>
<dbReference type="OrthoDB" id="350345at2157"/>
<dbReference type="GeneID" id="37877014"/>
<dbReference type="Proteomes" id="UP000263012">
    <property type="component" value="Chromosome"/>
</dbReference>
<dbReference type="GO" id="GO:0004016">
    <property type="term" value="F:adenylate cyclase activity"/>
    <property type="evidence" value="ECO:0007669"/>
    <property type="project" value="UniProtKB-EC"/>
</dbReference>
<dbReference type="Gene3D" id="3.30.70.1230">
    <property type="entry name" value="Nucleotide cyclase"/>
    <property type="match status" value="1"/>
</dbReference>